<dbReference type="InterPro" id="IPR003141">
    <property type="entry name" value="Pol/His_phosphatase_N"/>
</dbReference>
<dbReference type="SMART" id="SM00481">
    <property type="entry name" value="POLIIIAc"/>
    <property type="match status" value="1"/>
</dbReference>
<dbReference type="AlphaFoldDB" id="A0A1G2KEK2"/>
<dbReference type="Gene3D" id="1.10.150.650">
    <property type="match status" value="1"/>
</dbReference>
<dbReference type="InterPro" id="IPR052018">
    <property type="entry name" value="PHP_domain"/>
</dbReference>
<dbReference type="GO" id="GO:0035312">
    <property type="term" value="F:5'-3' DNA exonuclease activity"/>
    <property type="evidence" value="ECO:0007669"/>
    <property type="project" value="TreeGrafter"/>
</dbReference>
<dbReference type="PANTHER" id="PTHR42924:SF3">
    <property type="entry name" value="POLYMERASE_HISTIDINOL PHOSPHATASE N-TERMINAL DOMAIN-CONTAINING PROTEIN"/>
    <property type="match status" value="1"/>
</dbReference>
<dbReference type="Pfam" id="PF02811">
    <property type="entry name" value="PHP"/>
    <property type="match status" value="1"/>
</dbReference>
<comment type="caution">
    <text evidence="2">The sequence shown here is derived from an EMBL/GenBank/DDBJ whole genome shotgun (WGS) entry which is preliminary data.</text>
</comment>
<protein>
    <recommendedName>
        <fullName evidence="1">Polymerase/histidinol phosphatase N-terminal domain-containing protein</fullName>
    </recommendedName>
</protein>
<accession>A0A1G2KEK2</accession>
<dbReference type="Proteomes" id="UP000178574">
    <property type="component" value="Unassembled WGS sequence"/>
</dbReference>
<dbReference type="PANTHER" id="PTHR42924">
    <property type="entry name" value="EXONUCLEASE"/>
    <property type="match status" value="1"/>
</dbReference>
<evidence type="ECO:0000259" key="1">
    <source>
        <dbReference type="SMART" id="SM00481"/>
    </source>
</evidence>
<evidence type="ECO:0000313" key="3">
    <source>
        <dbReference type="Proteomes" id="UP000178574"/>
    </source>
</evidence>
<dbReference type="CDD" id="cd07438">
    <property type="entry name" value="PHP_HisPPase_AMP"/>
    <property type="match status" value="1"/>
</dbReference>
<name>A0A1G2KEK2_9BACT</name>
<feature type="domain" description="Polymerase/histidinol phosphatase N-terminal" evidence="1">
    <location>
        <begin position="4"/>
        <end position="69"/>
    </location>
</feature>
<dbReference type="SUPFAM" id="SSF89550">
    <property type="entry name" value="PHP domain-like"/>
    <property type="match status" value="1"/>
</dbReference>
<dbReference type="Gene3D" id="3.20.20.140">
    <property type="entry name" value="Metal-dependent hydrolases"/>
    <property type="match status" value="1"/>
</dbReference>
<proteinExistence type="predicted"/>
<dbReference type="InterPro" id="IPR004013">
    <property type="entry name" value="PHP_dom"/>
</dbReference>
<dbReference type="InterPro" id="IPR016195">
    <property type="entry name" value="Pol/histidinol_Pase-like"/>
</dbReference>
<dbReference type="EMBL" id="MHQD01000003">
    <property type="protein sequence ID" value="OGZ96941.1"/>
    <property type="molecule type" value="Genomic_DNA"/>
</dbReference>
<sequence length="305" mass="33620">MNTFDLQIQSLASDGKHTPSEIIAMARADGVSIMALTDHDTVSGVEEAVARGEEAGIRVISGIEMSVEEHNIHVLGYGIDVRHPELLAAIEDFRQSRIEGAKKIVENLKINEGLIIEWGDVLQEAANSSTVTRPHIVSAVMKKPENKTKLEADGVRDKNGFFKKYLLDTGRNFVSRAHIRARDAIALIHSSRGVAVWSHPVIPDFSGGKYEELEKFLESLLSWGLDGLEVFSASHNEDDVEFLYGLAEKYRVLKTGGSDFHERADHPRQSDGLHSADRIGDFETYGFPTDDIVARLFGAIAARGV</sequence>
<gene>
    <name evidence="2" type="ORF">A2847_01720</name>
</gene>
<reference evidence="2 3" key="1">
    <citation type="journal article" date="2016" name="Nat. Commun.">
        <title>Thousands of microbial genomes shed light on interconnected biogeochemical processes in an aquifer system.</title>
        <authorList>
            <person name="Anantharaman K."/>
            <person name="Brown C.T."/>
            <person name="Hug L.A."/>
            <person name="Sharon I."/>
            <person name="Castelle C.J."/>
            <person name="Probst A.J."/>
            <person name="Thomas B.C."/>
            <person name="Singh A."/>
            <person name="Wilkins M.J."/>
            <person name="Karaoz U."/>
            <person name="Brodie E.L."/>
            <person name="Williams K.H."/>
            <person name="Hubbard S.S."/>
            <person name="Banfield J.F."/>
        </authorList>
    </citation>
    <scope>NUCLEOTIDE SEQUENCE [LARGE SCALE GENOMIC DNA]</scope>
</reference>
<dbReference type="GO" id="GO:0004534">
    <property type="term" value="F:5'-3' RNA exonuclease activity"/>
    <property type="evidence" value="ECO:0007669"/>
    <property type="project" value="TreeGrafter"/>
</dbReference>
<organism evidence="2 3">
    <name type="scientific">Candidatus Sungbacteria bacterium RIFCSPHIGHO2_01_FULL_50_25</name>
    <dbReference type="NCBI Taxonomy" id="1802265"/>
    <lineage>
        <taxon>Bacteria</taxon>
        <taxon>Candidatus Sungiibacteriota</taxon>
    </lineage>
</organism>
<evidence type="ECO:0000313" key="2">
    <source>
        <dbReference type="EMBL" id="OGZ96941.1"/>
    </source>
</evidence>